<evidence type="ECO:0000313" key="3">
    <source>
        <dbReference type="Proteomes" id="UP000494322"/>
    </source>
</evidence>
<reference evidence="2 3" key="1">
    <citation type="submission" date="2020-04" db="EMBL/GenBank/DDBJ databases">
        <authorList>
            <person name="Depoorter E."/>
        </authorList>
    </citation>
    <scope>NUCLEOTIDE SEQUENCE [LARGE SCALE GENOMIC DNA]</scope>
    <source>
        <strain evidence="2 3">BCC0132</strain>
    </source>
</reference>
<dbReference type="RefSeq" id="WP_175236974.1">
    <property type="nucleotide sequence ID" value="NZ_CABWIK020000002.1"/>
</dbReference>
<dbReference type="GO" id="GO:0004519">
    <property type="term" value="F:endonuclease activity"/>
    <property type="evidence" value="ECO:0007669"/>
    <property type="project" value="UniProtKB-KW"/>
</dbReference>
<organism evidence="2 3">
    <name type="scientific">Burkholderia cenocepacia</name>
    <dbReference type="NCBI Taxonomy" id="95486"/>
    <lineage>
        <taxon>Bacteria</taxon>
        <taxon>Pseudomonadati</taxon>
        <taxon>Pseudomonadota</taxon>
        <taxon>Betaproteobacteria</taxon>
        <taxon>Burkholderiales</taxon>
        <taxon>Burkholderiaceae</taxon>
        <taxon>Burkholderia</taxon>
        <taxon>Burkholderia cepacia complex</taxon>
    </lineage>
</organism>
<gene>
    <name evidence="2" type="ORF">BCO9919_00442</name>
</gene>
<keyword evidence="2" id="KW-0378">Hydrolase</keyword>
<dbReference type="InterPro" id="IPR003615">
    <property type="entry name" value="HNH_nuc"/>
</dbReference>
<evidence type="ECO:0000313" key="2">
    <source>
        <dbReference type="EMBL" id="CAB3962588.1"/>
    </source>
</evidence>
<dbReference type="EMBL" id="CABWIK020000002">
    <property type="protein sequence ID" value="CAB3962588.1"/>
    <property type="molecule type" value="Genomic_DNA"/>
</dbReference>
<name>A0A6J5IUZ3_9BURK</name>
<dbReference type="SMART" id="SM00507">
    <property type="entry name" value="HNHc"/>
    <property type="match status" value="1"/>
</dbReference>
<dbReference type="CDD" id="cd00085">
    <property type="entry name" value="HNHc"/>
    <property type="match status" value="1"/>
</dbReference>
<feature type="domain" description="HNH nuclease" evidence="1">
    <location>
        <begin position="241"/>
        <end position="295"/>
    </location>
</feature>
<evidence type="ECO:0000259" key="1">
    <source>
        <dbReference type="SMART" id="SM00507"/>
    </source>
</evidence>
<sequence>MPTERVFRKPESFEAERLSRDAIRPFLESRGFAVLSDERIVRGVSQAQVVTARSETGETIKMRVRLCWRHRGPDDLRYSAAQLRADLIDNDWDKTLDQLVDRDVKVGISHALILQRVGETVPYAALVPIDRLGLIWRRQAEVSEELIKAGRLGRTTKNHAKNGSSPTVYLMDSRHEDAHFVPDVLWQWPGVQDLVKMGEVKQRVPIDDTWDDLYAPDPSAYGSDGASDRTVTRSEVKRDPRVRADVVKRADGKCERSTCGAIARYKGFLDVHHILGVRNSDRVWNCVALCPSCHRDAHFAPERDEINETLLDFASRFRK</sequence>
<dbReference type="Proteomes" id="UP000494322">
    <property type="component" value="Unassembled WGS sequence"/>
</dbReference>
<keyword evidence="2" id="KW-0540">Nuclease</keyword>
<dbReference type="AlphaFoldDB" id="A0A6J5IUZ3"/>
<keyword evidence="2" id="KW-0255">Endonuclease</keyword>
<accession>A0A6J5IUZ3</accession>
<proteinExistence type="predicted"/>
<protein>
    <submittedName>
        <fullName evidence="2">HNH endonuclease</fullName>
    </submittedName>
</protein>